<comment type="caution">
    <text evidence="2">The sequence shown here is derived from an EMBL/GenBank/DDBJ whole genome shotgun (WGS) entry which is preliminary data.</text>
</comment>
<protein>
    <submittedName>
        <fullName evidence="2">Uncharacterized protein</fullName>
    </submittedName>
</protein>
<feature type="region of interest" description="Disordered" evidence="1">
    <location>
        <begin position="81"/>
        <end position="102"/>
    </location>
</feature>
<evidence type="ECO:0000313" key="2">
    <source>
        <dbReference type="EMBL" id="CAB1454651.1"/>
    </source>
</evidence>
<gene>
    <name evidence="2" type="ORF">PLEPLA_LOCUS42417</name>
</gene>
<dbReference type="Proteomes" id="UP001153269">
    <property type="component" value="Unassembled WGS sequence"/>
</dbReference>
<organism evidence="2 3">
    <name type="scientific">Pleuronectes platessa</name>
    <name type="common">European plaice</name>
    <dbReference type="NCBI Taxonomy" id="8262"/>
    <lineage>
        <taxon>Eukaryota</taxon>
        <taxon>Metazoa</taxon>
        <taxon>Chordata</taxon>
        <taxon>Craniata</taxon>
        <taxon>Vertebrata</taxon>
        <taxon>Euteleostomi</taxon>
        <taxon>Actinopterygii</taxon>
        <taxon>Neopterygii</taxon>
        <taxon>Teleostei</taxon>
        <taxon>Neoteleostei</taxon>
        <taxon>Acanthomorphata</taxon>
        <taxon>Carangaria</taxon>
        <taxon>Pleuronectiformes</taxon>
        <taxon>Pleuronectoidei</taxon>
        <taxon>Pleuronectidae</taxon>
        <taxon>Pleuronectes</taxon>
    </lineage>
</organism>
<proteinExistence type="predicted"/>
<evidence type="ECO:0000313" key="3">
    <source>
        <dbReference type="Proteomes" id="UP001153269"/>
    </source>
</evidence>
<keyword evidence="3" id="KW-1185">Reference proteome</keyword>
<accession>A0A9N7Z8M0</accession>
<reference evidence="2" key="1">
    <citation type="submission" date="2020-03" db="EMBL/GenBank/DDBJ databases">
        <authorList>
            <person name="Weist P."/>
        </authorList>
    </citation>
    <scope>NUCLEOTIDE SEQUENCE</scope>
</reference>
<sequence length="102" mass="11094">MREGAKFTAREPTYAILPCLPPVYTMAQNLGALQIIAALPRSHLHSAHYNSALFLDQPPPLWHKNTSISKNRRQACQSILASRRTTRGAGGRGGEGGEQVEG</sequence>
<dbReference type="AlphaFoldDB" id="A0A9N7Z8M0"/>
<name>A0A9N7Z8M0_PLEPL</name>
<dbReference type="EMBL" id="CADEAL010004221">
    <property type="protein sequence ID" value="CAB1454651.1"/>
    <property type="molecule type" value="Genomic_DNA"/>
</dbReference>
<feature type="compositionally biased region" description="Gly residues" evidence="1">
    <location>
        <begin position="88"/>
        <end position="102"/>
    </location>
</feature>
<evidence type="ECO:0000256" key="1">
    <source>
        <dbReference type="SAM" id="MobiDB-lite"/>
    </source>
</evidence>